<gene>
    <name evidence="3" type="ORF">AMECASPLE_026444</name>
</gene>
<keyword evidence="4" id="KW-1185">Reference proteome</keyword>
<organism evidence="3 4">
    <name type="scientific">Ameca splendens</name>
    <dbReference type="NCBI Taxonomy" id="208324"/>
    <lineage>
        <taxon>Eukaryota</taxon>
        <taxon>Metazoa</taxon>
        <taxon>Chordata</taxon>
        <taxon>Craniata</taxon>
        <taxon>Vertebrata</taxon>
        <taxon>Euteleostomi</taxon>
        <taxon>Actinopterygii</taxon>
        <taxon>Neopterygii</taxon>
        <taxon>Teleostei</taxon>
        <taxon>Neoteleostei</taxon>
        <taxon>Acanthomorphata</taxon>
        <taxon>Ovalentaria</taxon>
        <taxon>Atherinomorphae</taxon>
        <taxon>Cyprinodontiformes</taxon>
        <taxon>Goodeidae</taxon>
        <taxon>Ameca</taxon>
    </lineage>
</organism>
<keyword evidence="1" id="KW-0812">Transmembrane</keyword>
<protein>
    <recommendedName>
        <fullName evidence="2">Tf2-1-like SH3-like domain-containing protein</fullName>
    </recommendedName>
</protein>
<comment type="caution">
    <text evidence="3">The sequence shown here is derived from an EMBL/GenBank/DDBJ whole genome shotgun (WGS) entry which is preliminary data.</text>
</comment>
<accession>A0ABV0Y5F4</accession>
<keyword evidence="1" id="KW-0472">Membrane</keyword>
<dbReference type="InterPro" id="IPR056924">
    <property type="entry name" value="SH3_Tf2-1"/>
</dbReference>
<keyword evidence="1" id="KW-1133">Transmembrane helix</keyword>
<proteinExistence type="predicted"/>
<evidence type="ECO:0000256" key="1">
    <source>
        <dbReference type="SAM" id="Phobius"/>
    </source>
</evidence>
<dbReference type="Pfam" id="PF24626">
    <property type="entry name" value="SH3_Tf2-1"/>
    <property type="match status" value="1"/>
</dbReference>
<feature type="transmembrane region" description="Helical" evidence="1">
    <location>
        <begin position="68"/>
        <end position="92"/>
    </location>
</feature>
<dbReference type="Proteomes" id="UP001469553">
    <property type="component" value="Unassembled WGS sequence"/>
</dbReference>
<evidence type="ECO:0000259" key="2">
    <source>
        <dbReference type="Pfam" id="PF24626"/>
    </source>
</evidence>
<evidence type="ECO:0000313" key="4">
    <source>
        <dbReference type="Proteomes" id="UP001469553"/>
    </source>
</evidence>
<reference evidence="3 4" key="1">
    <citation type="submission" date="2021-06" db="EMBL/GenBank/DDBJ databases">
        <authorList>
            <person name="Palmer J.M."/>
        </authorList>
    </citation>
    <scope>NUCLEOTIDE SEQUENCE [LARGE SCALE GENOMIC DNA]</scope>
    <source>
        <strain evidence="3 4">AS_MEX2019</strain>
        <tissue evidence="3">Muscle</tissue>
    </source>
</reference>
<sequence length="103" mass="11655">MSKKLSPHFNGPYTIDSVISPSALCLRLPSSLRIHPVSRLLDQVLHFQCSPLWRSLLHPIASRFQSPAFLSIIVNKILAIKLCLLIAFCMWVKAVKNNMTHYA</sequence>
<name>A0ABV0Y5F4_9TELE</name>
<feature type="domain" description="Tf2-1-like SH3-like" evidence="2">
    <location>
        <begin position="2"/>
        <end position="37"/>
    </location>
</feature>
<dbReference type="EMBL" id="JAHRIP010021513">
    <property type="protein sequence ID" value="MEQ2288798.1"/>
    <property type="molecule type" value="Genomic_DNA"/>
</dbReference>
<evidence type="ECO:0000313" key="3">
    <source>
        <dbReference type="EMBL" id="MEQ2288798.1"/>
    </source>
</evidence>